<accession>A0A518I1M8</accession>
<reference evidence="1 2" key="1">
    <citation type="submission" date="2019-03" db="EMBL/GenBank/DDBJ databases">
        <title>Deep-cultivation of Planctomycetes and their phenomic and genomic characterization uncovers novel biology.</title>
        <authorList>
            <person name="Wiegand S."/>
            <person name="Jogler M."/>
            <person name="Boedeker C."/>
            <person name="Pinto D."/>
            <person name="Vollmers J."/>
            <person name="Rivas-Marin E."/>
            <person name="Kohn T."/>
            <person name="Peeters S.H."/>
            <person name="Heuer A."/>
            <person name="Rast P."/>
            <person name="Oberbeckmann S."/>
            <person name="Bunk B."/>
            <person name="Jeske O."/>
            <person name="Meyerdierks A."/>
            <person name="Storesund J.E."/>
            <person name="Kallscheuer N."/>
            <person name="Luecker S."/>
            <person name="Lage O.M."/>
            <person name="Pohl T."/>
            <person name="Merkel B.J."/>
            <person name="Hornburger P."/>
            <person name="Mueller R.-W."/>
            <person name="Bruemmer F."/>
            <person name="Labrenz M."/>
            <person name="Spormann A.M."/>
            <person name="Op den Camp H."/>
            <person name="Overmann J."/>
            <person name="Amann R."/>
            <person name="Jetten M.S.M."/>
            <person name="Mascher T."/>
            <person name="Medema M.H."/>
            <person name="Devos D.P."/>
            <person name="Kaster A.-K."/>
            <person name="Ovreas L."/>
            <person name="Rohde M."/>
            <person name="Galperin M.Y."/>
            <person name="Jogler C."/>
        </authorList>
    </citation>
    <scope>NUCLEOTIDE SEQUENCE [LARGE SCALE GENOMIC DNA]</scope>
    <source>
        <strain evidence="1 2">Enr13</strain>
    </source>
</reference>
<proteinExistence type="predicted"/>
<keyword evidence="2" id="KW-1185">Reference proteome</keyword>
<dbReference type="AlphaFoldDB" id="A0A518I1M8"/>
<dbReference type="EMBL" id="CP037423">
    <property type="protein sequence ID" value="QDV47022.1"/>
    <property type="molecule type" value="Genomic_DNA"/>
</dbReference>
<sequence>MAQTQHRLPRVPIDRPELLPLDNAFNPSEGVRLQGSIRLIRLIRTCLSDFMGRDFRIGETMRPDHHMT</sequence>
<evidence type="ECO:0000313" key="1">
    <source>
        <dbReference type="EMBL" id="QDV47022.1"/>
    </source>
</evidence>
<gene>
    <name evidence="1" type="ORF">Enr13x_69310</name>
</gene>
<name>A0A518I1M8_9BACT</name>
<protein>
    <submittedName>
        <fullName evidence="1">Uncharacterized protein</fullName>
    </submittedName>
</protein>
<dbReference type="KEGG" id="snep:Enr13x_69310"/>
<dbReference type="Proteomes" id="UP000319004">
    <property type="component" value="Chromosome"/>
</dbReference>
<evidence type="ECO:0000313" key="2">
    <source>
        <dbReference type="Proteomes" id="UP000319004"/>
    </source>
</evidence>
<organism evidence="1 2">
    <name type="scientific">Stieleria neptunia</name>
    <dbReference type="NCBI Taxonomy" id="2527979"/>
    <lineage>
        <taxon>Bacteria</taxon>
        <taxon>Pseudomonadati</taxon>
        <taxon>Planctomycetota</taxon>
        <taxon>Planctomycetia</taxon>
        <taxon>Pirellulales</taxon>
        <taxon>Pirellulaceae</taxon>
        <taxon>Stieleria</taxon>
    </lineage>
</organism>